<comment type="caution">
    <text evidence="9">The sequence shown here is derived from an EMBL/GenBank/DDBJ whole genome shotgun (WGS) entry which is preliminary data.</text>
</comment>
<feature type="region of interest" description="Disordered" evidence="5">
    <location>
        <begin position="126"/>
        <end position="157"/>
    </location>
</feature>
<evidence type="ECO:0008006" key="11">
    <source>
        <dbReference type="Google" id="ProtNLM"/>
    </source>
</evidence>
<feature type="domain" description="LysM" evidence="8">
    <location>
        <begin position="512"/>
        <end position="558"/>
    </location>
</feature>
<comment type="similarity">
    <text evidence="4">Belongs to the secreted LysM effector family.</text>
</comment>
<evidence type="ECO:0000259" key="8">
    <source>
        <dbReference type="PROSITE" id="PS51782"/>
    </source>
</evidence>
<feature type="domain" description="LysM" evidence="8">
    <location>
        <begin position="338"/>
        <end position="384"/>
    </location>
</feature>
<feature type="domain" description="F-box" evidence="7">
    <location>
        <begin position="1005"/>
        <end position="1052"/>
    </location>
</feature>
<keyword evidence="10" id="KW-1185">Reference proteome</keyword>
<evidence type="ECO:0000256" key="3">
    <source>
        <dbReference type="ARBA" id="ARBA00023026"/>
    </source>
</evidence>
<feature type="compositionally biased region" description="Basic residues" evidence="5">
    <location>
        <begin position="53"/>
        <end position="62"/>
    </location>
</feature>
<feature type="domain" description="LysM" evidence="8">
    <location>
        <begin position="424"/>
        <end position="470"/>
    </location>
</feature>
<dbReference type="GO" id="GO:0008061">
    <property type="term" value="F:chitin binding"/>
    <property type="evidence" value="ECO:0007669"/>
    <property type="project" value="UniProtKB-KW"/>
</dbReference>
<accession>A0A8H5U1P3</accession>
<feature type="compositionally biased region" description="Basic and acidic residues" evidence="5">
    <location>
        <begin position="130"/>
        <end position="149"/>
    </location>
</feature>
<dbReference type="InterPro" id="IPR036779">
    <property type="entry name" value="LysM_dom_sf"/>
</dbReference>
<dbReference type="Proteomes" id="UP000572754">
    <property type="component" value="Unassembled WGS sequence"/>
</dbReference>
<evidence type="ECO:0000256" key="1">
    <source>
        <dbReference type="ARBA" id="ARBA00022669"/>
    </source>
</evidence>
<dbReference type="EMBL" id="JAAQPE010000215">
    <property type="protein sequence ID" value="KAF5678232.1"/>
    <property type="molecule type" value="Genomic_DNA"/>
</dbReference>
<protein>
    <recommendedName>
        <fullName evidence="11">LysM domain-containing protein</fullName>
    </recommendedName>
</protein>
<evidence type="ECO:0000259" key="7">
    <source>
        <dbReference type="PROSITE" id="PS50181"/>
    </source>
</evidence>
<keyword evidence="2" id="KW-0732">Signal</keyword>
<keyword evidence="6" id="KW-0472">Membrane</keyword>
<dbReference type="InterPro" id="IPR001810">
    <property type="entry name" value="F-box_dom"/>
</dbReference>
<evidence type="ECO:0000256" key="6">
    <source>
        <dbReference type="SAM" id="Phobius"/>
    </source>
</evidence>
<dbReference type="PANTHER" id="PTHR34997">
    <property type="entry name" value="AM15"/>
    <property type="match status" value="1"/>
</dbReference>
<reference evidence="9 10" key="2">
    <citation type="submission" date="2020-05" db="EMBL/GenBank/DDBJ databases">
        <title>Identification and distribution of gene clusters putatively required for synthesis of sphingolipid metabolism inhibitors in phylogenetically diverse species of the filamentous fungus Fusarium.</title>
        <authorList>
            <person name="Kim H.-S."/>
            <person name="Busman M."/>
            <person name="Brown D.W."/>
            <person name="Divon H."/>
            <person name="Uhlig S."/>
            <person name="Proctor R.H."/>
        </authorList>
    </citation>
    <scope>NUCLEOTIDE SEQUENCE [LARGE SCALE GENOMIC DNA]</scope>
    <source>
        <strain evidence="9 10">NRRL 25331</strain>
    </source>
</reference>
<evidence type="ECO:0000313" key="9">
    <source>
        <dbReference type="EMBL" id="KAF5678232.1"/>
    </source>
</evidence>
<gene>
    <name evidence="9" type="ORF">FCIRC_6515</name>
</gene>
<feature type="compositionally biased region" description="Low complexity" evidence="5">
    <location>
        <begin position="480"/>
        <end position="490"/>
    </location>
</feature>
<evidence type="ECO:0000256" key="2">
    <source>
        <dbReference type="ARBA" id="ARBA00022729"/>
    </source>
</evidence>
<dbReference type="SMART" id="SM00257">
    <property type="entry name" value="LysM"/>
    <property type="match status" value="6"/>
</dbReference>
<dbReference type="InterPro" id="IPR052210">
    <property type="entry name" value="LysM1-like"/>
</dbReference>
<dbReference type="PROSITE" id="PS51782">
    <property type="entry name" value="LYSM"/>
    <property type="match status" value="6"/>
</dbReference>
<feature type="region of interest" description="Disordered" evidence="5">
    <location>
        <begin position="52"/>
        <end position="71"/>
    </location>
</feature>
<evidence type="ECO:0000313" key="10">
    <source>
        <dbReference type="Proteomes" id="UP000572754"/>
    </source>
</evidence>
<feature type="transmembrane region" description="Helical" evidence="6">
    <location>
        <begin position="25"/>
        <end position="52"/>
    </location>
</feature>
<dbReference type="PROSITE" id="PS50181">
    <property type="entry name" value="FBOX"/>
    <property type="match status" value="1"/>
</dbReference>
<evidence type="ECO:0000256" key="4">
    <source>
        <dbReference type="ARBA" id="ARBA00044955"/>
    </source>
</evidence>
<dbReference type="SUPFAM" id="SSF54106">
    <property type="entry name" value="LysM domain"/>
    <property type="match status" value="5"/>
</dbReference>
<feature type="domain" description="LysM" evidence="8">
    <location>
        <begin position="588"/>
        <end position="634"/>
    </location>
</feature>
<dbReference type="InterPro" id="IPR018392">
    <property type="entry name" value="LysM"/>
</dbReference>
<keyword evidence="3" id="KW-0843">Virulence</keyword>
<feature type="region of interest" description="Disordered" evidence="5">
    <location>
        <begin position="480"/>
        <end position="499"/>
    </location>
</feature>
<keyword evidence="1" id="KW-0147">Chitin-binding</keyword>
<organism evidence="9 10">
    <name type="scientific">Fusarium circinatum</name>
    <name type="common">Pitch canker fungus</name>
    <name type="synonym">Gibberella circinata</name>
    <dbReference type="NCBI Taxonomy" id="48490"/>
    <lineage>
        <taxon>Eukaryota</taxon>
        <taxon>Fungi</taxon>
        <taxon>Dikarya</taxon>
        <taxon>Ascomycota</taxon>
        <taxon>Pezizomycotina</taxon>
        <taxon>Sordariomycetes</taxon>
        <taxon>Hypocreomycetidae</taxon>
        <taxon>Hypocreales</taxon>
        <taxon>Nectriaceae</taxon>
        <taxon>Fusarium</taxon>
        <taxon>Fusarium fujikuroi species complex</taxon>
    </lineage>
</organism>
<keyword evidence="6" id="KW-0812">Transmembrane</keyword>
<dbReference type="CDD" id="cd00118">
    <property type="entry name" value="LysM"/>
    <property type="match status" value="2"/>
</dbReference>
<name>A0A8H5U1P3_FUSCI</name>
<dbReference type="Gene3D" id="3.10.350.10">
    <property type="entry name" value="LysM domain"/>
    <property type="match status" value="7"/>
</dbReference>
<feature type="domain" description="LysM" evidence="8">
    <location>
        <begin position="252"/>
        <end position="299"/>
    </location>
</feature>
<reference evidence="10" key="1">
    <citation type="journal article" date="2020" name="BMC Genomics">
        <title>Correction to: Identification and distribution of gene clusters required for synthesis of sphingolipid metabolism inhibitors in diverse species of the filamentous fungus Fusarium.</title>
        <authorList>
            <person name="Kim H.S."/>
            <person name="Lohmar J.M."/>
            <person name="Busman M."/>
            <person name="Brown D.W."/>
            <person name="Naumann T.A."/>
            <person name="Divon H.H."/>
            <person name="Lysoe E."/>
            <person name="Uhlig S."/>
            <person name="Proctor R.H."/>
        </authorList>
    </citation>
    <scope>NUCLEOTIDE SEQUENCE [LARGE SCALE GENOMIC DNA]</scope>
    <source>
        <strain evidence="10">NRRL 25331</strain>
    </source>
</reference>
<keyword evidence="6" id="KW-1133">Transmembrane helix</keyword>
<proteinExistence type="inferred from homology"/>
<dbReference type="PANTHER" id="PTHR34997:SF2">
    <property type="entry name" value="LYSM DOMAIN-CONTAINING PROTEIN-RELATED"/>
    <property type="match status" value="1"/>
</dbReference>
<evidence type="ECO:0000256" key="5">
    <source>
        <dbReference type="SAM" id="MobiDB-lite"/>
    </source>
</evidence>
<feature type="domain" description="LysM" evidence="8">
    <location>
        <begin position="166"/>
        <end position="213"/>
    </location>
</feature>
<sequence>MDVRLSSSKPPTQVRTPASPSSAEFFVLLVSLSVMHLSYFLVQGLLATSAGASRHRRVRRQKGPTDPGIPSDCTYWETVEADGQDCTYLEDLWELEHDTFVEYNPSVKDDCSGIQLGHSYCVEVNNGFPRDGDPPKVTSTKDTKPEPTQDTKPSPTQDGLIDTCTSFYEAKKGDTCNKIIAQYKTFDFDDFFKWNPAVDKDCSGIWANTWYCVGVPGTPTSPPTKTIVTTTKPTGTPKPSQTQEGLIESCTAFHMAEKGDTCAKIVSKFGTFDFDTFYKWNPAVGKDCSGIWASYYYCVGVPGTATVKPSATTPKPTATGGIETPSPIQEGLVKNCNKFHQIASTTTCSSIESYYKLPLSQFLAWNPAVGKDCSSLWKGYWVCVSVVGYKPATTTTAKPTTTKPANGIATPSPIQDGMVKNCEKFHQIKSTTTCTSIESYYSLPLATFLSWNPAVGKDCTSLLVNYWVCVATVGWKPPTKTTTKAATTTKGSSNGIKTPPPVQAGMVSNCNKFHMMKKTTTCASIQDYYKISLADFVKWNPAVGKDCKGLWADYNVCVGVIGGTPTKPGNGVETPSPIQTGLVSNCKKFHQVQSTTTCASIQKYYSVSLAQLVKWNPAIGSKCTALWAKYWVCVVYPHNSIMAGPYEMIDELWHSPPWTGAPVDRNLPEYANRYTHWGYTIYRAHYGPASDKQWDLLLYCLRRQTRLALGYYLDQDWNDEDLFHLDTCEDPSLDGLSVRQIRQVCVDDPPERDKTMAGYRFRYVLLADRAVFEAMEKGEFIVKVVAYDWEEEGENWGWIRIPTGYLLEFWHALLRREDYVHRVISFEGSEEDLEHYVWPGGFHLNDTGQCSEVRRATTTSKFYVSDVAIIGRGIDMATETTTDPAFANVKVRTLRVYRNKKALYLTGTPDTTRIRKGALYRALDRFSVVRNVQQKAGLFEYRCLSLDYGDSNEAQKDYWECIPGQEYTVFSPHYQESMKDDIATYISGPEFDKPRKYHYESKANSNPLTLLPETVISGVSEFLDNESLINLFCASLETYSSLRDSGSFWKRRIITHLPYFLELHEYLKEQSQSLDNRDIRKIFLWANAASKPRSGVNRLMFPVANRRRIWNVCEQIGGTYKDEPQQKAVPKGYLGSQAPHFLQGWTELSLPWNLDLFWNSEGDLSGMAITFGQDQRIFGHEPRESGACQTTGSFAGGVWIKGFIFHIYPSSALRPWQSCSWNYSSCKGVTVHLTDGSEHTYGQGDEHLLRMPFAAAENMTIVGMKGTLTAHKKRGISSFVEKMTILQAATNGWQVSTEPLKHRDHEVSCWSPANCMFRNLISPTGDLKLNLCKGRVRNFERWHCLTPLNTLVLANDTSQLYKVRSISAYLIRDPICFNPWNKHCCDVGNLRVTTDETRYLRDVDDDGSIWPEQRWDTFHIDGPGGEIIEEVIFHHVLYGDPSPKAIEICTNRGRSVIWGVDMEPGLPLIYVQMTDSLLLGSYWDVGRSLVVGTQMSITSSEAKRPPVVCTQED</sequence>